<keyword evidence="2" id="KW-0812">Transmembrane</keyword>
<dbReference type="AlphaFoldDB" id="A0A1U9NL68"/>
<protein>
    <submittedName>
        <fullName evidence="3">Uncharacterized protein</fullName>
    </submittedName>
</protein>
<dbReference type="KEGG" id="alus:STSP2_01642"/>
<dbReference type="Proteomes" id="UP000189674">
    <property type="component" value="Chromosome"/>
</dbReference>
<gene>
    <name evidence="3" type="ORF">STSP2_01642</name>
</gene>
<keyword evidence="4" id="KW-1185">Reference proteome</keyword>
<feature type="region of interest" description="Disordered" evidence="1">
    <location>
        <begin position="1"/>
        <end position="44"/>
    </location>
</feature>
<reference evidence="4" key="1">
    <citation type="submission" date="2017-02" db="EMBL/GenBank/DDBJ databases">
        <title>Comparative genomics and description of representatives of a novel lineage of planctomycetes thriving in anoxic sediments.</title>
        <authorList>
            <person name="Spring S."/>
            <person name="Bunk B."/>
            <person name="Sproer C."/>
        </authorList>
    </citation>
    <scope>NUCLEOTIDE SEQUENCE [LARGE SCALE GENOMIC DNA]</scope>
    <source>
        <strain evidence="4">ST-NAGAB-D1</strain>
    </source>
</reference>
<accession>A0A1U9NL68</accession>
<feature type="transmembrane region" description="Helical" evidence="2">
    <location>
        <begin position="60"/>
        <end position="77"/>
    </location>
</feature>
<evidence type="ECO:0000313" key="4">
    <source>
        <dbReference type="Proteomes" id="UP000189674"/>
    </source>
</evidence>
<evidence type="ECO:0000256" key="1">
    <source>
        <dbReference type="SAM" id="MobiDB-lite"/>
    </source>
</evidence>
<name>A0A1U9NL68_9BACT</name>
<keyword evidence="2" id="KW-0472">Membrane</keyword>
<dbReference type="STRING" id="1936003.STSP2_01642"/>
<feature type="transmembrane region" description="Helical" evidence="2">
    <location>
        <begin position="97"/>
        <end position="114"/>
    </location>
</feature>
<dbReference type="EMBL" id="CP019791">
    <property type="protein sequence ID" value="AQT68478.1"/>
    <property type="molecule type" value="Genomic_DNA"/>
</dbReference>
<evidence type="ECO:0000313" key="3">
    <source>
        <dbReference type="EMBL" id="AQT68478.1"/>
    </source>
</evidence>
<evidence type="ECO:0000256" key="2">
    <source>
        <dbReference type="SAM" id="Phobius"/>
    </source>
</evidence>
<proteinExistence type="predicted"/>
<dbReference type="RefSeq" id="WP_146661509.1">
    <property type="nucleotide sequence ID" value="NZ_CP019791.1"/>
</dbReference>
<sequence>MADKNRKKLLKKQAKYDKKASKAALKRQKKSGESGDISEVNPGRQSLGSRLVTFAQGVRGVLFLILAISIMIAVVLADKGYIVNLEDIFDSIVAIKAGKAVLAIIAVAFFVLGLKNLRAIK</sequence>
<feature type="compositionally biased region" description="Basic residues" evidence="1">
    <location>
        <begin position="1"/>
        <end position="13"/>
    </location>
</feature>
<organism evidence="3 4">
    <name type="scientific">Anaerohalosphaera lusitana</name>
    <dbReference type="NCBI Taxonomy" id="1936003"/>
    <lineage>
        <taxon>Bacteria</taxon>
        <taxon>Pseudomonadati</taxon>
        <taxon>Planctomycetota</taxon>
        <taxon>Phycisphaerae</taxon>
        <taxon>Sedimentisphaerales</taxon>
        <taxon>Anaerohalosphaeraceae</taxon>
        <taxon>Anaerohalosphaera</taxon>
    </lineage>
</organism>
<keyword evidence="2" id="KW-1133">Transmembrane helix</keyword>